<dbReference type="Gene3D" id="3.30.559.10">
    <property type="entry name" value="Chloramphenicol acetyltransferase-like domain"/>
    <property type="match status" value="2"/>
</dbReference>
<protein>
    <submittedName>
        <fullName evidence="4">Uncharacterized protein</fullName>
    </submittedName>
</protein>
<reference evidence="4 5" key="1">
    <citation type="journal article" date="2023" name="Plants (Basel)">
        <title>Bridging the Gap: Combining Genomics and Transcriptomics Approaches to Understand Stylosanthes scabra, an Orphan Legume from the Brazilian Caatinga.</title>
        <authorList>
            <person name="Ferreira-Neto J.R.C."/>
            <person name="da Silva M.D."/>
            <person name="Binneck E."/>
            <person name="de Melo N.F."/>
            <person name="da Silva R.H."/>
            <person name="de Melo A.L.T.M."/>
            <person name="Pandolfi V."/>
            <person name="Bustamante F.O."/>
            <person name="Brasileiro-Vidal A.C."/>
            <person name="Benko-Iseppon A.M."/>
        </authorList>
    </citation>
    <scope>NUCLEOTIDE SEQUENCE [LARGE SCALE GENOMIC DNA]</scope>
    <source>
        <tissue evidence="4">Leaves</tissue>
    </source>
</reference>
<evidence type="ECO:0000256" key="1">
    <source>
        <dbReference type="ARBA" id="ARBA00009861"/>
    </source>
</evidence>
<proteinExistence type="inferred from homology"/>
<accession>A0ABU6V7U9</accession>
<comment type="similarity">
    <text evidence="1">Belongs to the plant acyltransferase family.</text>
</comment>
<evidence type="ECO:0000313" key="5">
    <source>
        <dbReference type="Proteomes" id="UP001341840"/>
    </source>
</evidence>
<evidence type="ECO:0000313" key="4">
    <source>
        <dbReference type="EMBL" id="MED6168003.1"/>
    </source>
</evidence>
<dbReference type="InterPro" id="IPR050898">
    <property type="entry name" value="Plant_acyltransferase"/>
</dbReference>
<dbReference type="InterPro" id="IPR023213">
    <property type="entry name" value="CAT-like_dom_sf"/>
</dbReference>
<dbReference type="PANTHER" id="PTHR31147:SF1">
    <property type="entry name" value="ACYL TRANSFERASE 4"/>
    <property type="match status" value="1"/>
</dbReference>
<gene>
    <name evidence="4" type="ORF">PIB30_008025</name>
</gene>
<evidence type="ECO:0000256" key="2">
    <source>
        <dbReference type="ARBA" id="ARBA00022679"/>
    </source>
</evidence>
<keyword evidence="2" id="KW-0808">Transferase</keyword>
<keyword evidence="3" id="KW-0012">Acyltransferase</keyword>
<dbReference type="EMBL" id="JASCZI010151052">
    <property type="protein sequence ID" value="MED6168003.1"/>
    <property type="molecule type" value="Genomic_DNA"/>
</dbReference>
<comment type="caution">
    <text evidence="4">The sequence shown here is derived from an EMBL/GenBank/DDBJ whole genome shotgun (WGS) entry which is preliminary data.</text>
</comment>
<keyword evidence="5" id="KW-1185">Reference proteome</keyword>
<evidence type="ECO:0000256" key="3">
    <source>
        <dbReference type="ARBA" id="ARBA00023315"/>
    </source>
</evidence>
<dbReference type="Pfam" id="PF02458">
    <property type="entry name" value="Transferase"/>
    <property type="match status" value="1"/>
</dbReference>
<dbReference type="Proteomes" id="UP001341840">
    <property type="component" value="Unassembled WGS sequence"/>
</dbReference>
<dbReference type="PANTHER" id="PTHR31147">
    <property type="entry name" value="ACYL TRANSFERASE 4"/>
    <property type="match status" value="1"/>
</dbReference>
<organism evidence="4 5">
    <name type="scientific">Stylosanthes scabra</name>
    <dbReference type="NCBI Taxonomy" id="79078"/>
    <lineage>
        <taxon>Eukaryota</taxon>
        <taxon>Viridiplantae</taxon>
        <taxon>Streptophyta</taxon>
        <taxon>Embryophyta</taxon>
        <taxon>Tracheophyta</taxon>
        <taxon>Spermatophyta</taxon>
        <taxon>Magnoliopsida</taxon>
        <taxon>eudicotyledons</taxon>
        <taxon>Gunneridae</taxon>
        <taxon>Pentapetalae</taxon>
        <taxon>rosids</taxon>
        <taxon>fabids</taxon>
        <taxon>Fabales</taxon>
        <taxon>Fabaceae</taxon>
        <taxon>Papilionoideae</taxon>
        <taxon>50 kb inversion clade</taxon>
        <taxon>dalbergioids sensu lato</taxon>
        <taxon>Dalbergieae</taxon>
        <taxon>Pterocarpus clade</taxon>
        <taxon>Stylosanthes</taxon>
    </lineage>
</organism>
<name>A0ABU6V7U9_9FABA</name>
<sequence length="425" mass="47133">MMMGSTSMCVTRTKQSLVKPAEETPLTTLDLSLIDKIPVLRCDARTLHVFRHGPEAASVIREALSRALVPYYPLAGRLVAYKSEEGCLQVQCSGDGVWFVEASADCTLQSVHFFDDIHSIPYHDLLPPDIPQTQGIDPLVKMQVTQFECGGFVIGLVFCHTICDGLGAAQFLNAVGELARGLQKPAIKPLWHRHFAPLPSPSVPKVPPPMPSYKLEHANIDIPMHRISNLKQEFLRLTGLACSSFEIVAAGLWRSRARAIDFEASADLKLVFFANCRQILEPPLPAGFYGNCFFPVTITASHESVREASIFDVVKMIQDAKTKLPSEFGKYLKGEGSDDPFAPPLSYRTLFISEWGRLGFNNIDYGWGPPVHVVPIQGSSIIPVGIVGYMPLTMLPNKGIRLMTWCVEQDHRHAFLHQMHALMDI</sequence>